<evidence type="ECO:0000256" key="12">
    <source>
        <dbReference type="HAMAP-Rule" id="MF_00983"/>
    </source>
</evidence>
<dbReference type="CDD" id="cd18804">
    <property type="entry name" value="SF2_C_priA"/>
    <property type="match status" value="1"/>
</dbReference>
<proteinExistence type="inferred from homology"/>
<evidence type="ECO:0000256" key="5">
    <source>
        <dbReference type="ARBA" id="ARBA00022801"/>
    </source>
</evidence>
<evidence type="ECO:0000256" key="9">
    <source>
        <dbReference type="ARBA" id="ARBA00023125"/>
    </source>
</evidence>
<dbReference type="GO" id="GO:0006270">
    <property type="term" value="P:DNA replication initiation"/>
    <property type="evidence" value="ECO:0007669"/>
    <property type="project" value="TreeGrafter"/>
</dbReference>
<comment type="catalytic activity">
    <reaction evidence="12">
        <text>Couples ATP hydrolysis with the unwinding of duplex DNA by translocating in the 3'-5' direction.</text>
        <dbReference type="EC" id="5.6.2.4"/>
    </reaction>
</comment>
<dbReference type="InterPro" id="IPR041236">
    <property type="entry name" value="PriA_C"/>
</dbReference>
<feature type="binding site" evidence="12">
    <location>
        <position position="553"/>
    </location>
    <ligand>
        <name>Zn(2+)</name>
        <dbReference type="ChEBI" id="CHEBI:29105"/>
        <label>2</label>
    </ligand>
</feature>
<dbReference type="InterPro" id="IPR011545">
    <property type="entry name" value="DEAD/DEAH_box_helicase_dom"/>
</dbReference>
<dbReference type="PANTHER" id="PTHR30580">
    <property type="entry name" value="PRIMOSOMAL PROTEIN N"/>
    <property type="match status" value="1"/>
</dbReference>
<dbReference type="AlphaFoldDB" id="A0A653AEK5"/>
<feature type="domain" description="Helicase C-terminal" evidence="14">
    <location>
        <begin position="497"/>
        <end position="715"/>
    </location>
</feature>
<dbReference type="FunFam" id="3.40.50.300:FF:000489">
    <property type="entry name" value="Primosome assembly protein PriA"/>
    <property type="match status" value="1"/>
</dbReference>
<dbReference type="GO" id="GO:0006269">
    <property type="term" value="P:DNA replication, synthesis of primer"/>
    <property type="evidence" value="ECO:0007669"/>
    <property type="project" value="UniProtKB-KW"/>
</dbReference>
<feature type="binding site" evidence="12">
    <location>
        <position position="535"/>
    </location>
    <ligand>
        <name>Zn(2+)</name>
        <dbReference type="ChEBI" id="CHEBI:29105"/>
        <label>2</label>
    </ligand>
</feature>
<evidence type="ECO:0000256" key="8">
    <source>
        <dbReference type="ARBA" id="ARBA00022840"/>
    </source>
</evidence>
<dbReference type="GO" id="GO:0005524">
    <property type="term" value="F:ATP binding"/>
    <property type="evidence" value="ECO:0007669"/>
    <property type="project" value="UniProtKB-UniRule"/>
</dbReference>
<feature type="binding site" evidence="12">
    <location>
        <position position="526"/>
    </location>
    <ligand>
        <name>Zn(2+)</name>
        <dbReference type="ChEBI" id="CHEBI:29105"/>
        <label>1</label>
    </ligand>
</feature>
<keyword evidence="3 12" id="KW-0479">Metal-binding</keyword>
<keyword evidence="6 12" id="KW-0347">Helicase</keyword>
<feature type="binding site" evidence="12">
    <location>
        <position position="538"/>
    </location>
    <ligand>
        <name>Zn(2+)</name>
        <dbReference type="ChEBI" id="CHEBI:29105"/>
        <label>2</label>
    </ligand>
</feature>
<evidence type="ECO:0000259" key="14">
    <source>
        <dbReference type="PROSITE" id="PS51194"/>
    </source>
</evidence>
<dbReference type="InterPro" id="IPR041222">
    <property type="entry name" value="PriA_3primeBD"/>
</dbReference>
<dbReference type="InterPro" id="IPR001650">
    <property type="entry name" value="Helicase_C-like"/>
</dbReference>
<dbReference type="EMBL" id="UPXZ01000033">
    <property type="protein sequence ID" value="VBB46478.1"/>
    <property type="molecule type" value="Genomic_DNA"/>
</dbReference>
<dbReference type="NCBIfam" id="TIGR00595">
    <property type="entry name" value="priA"/>
    <property type="match status" value="1"/>
</dbReference>
<name>A0A653AEK5_9BACT</name>
<dbReference type="Gene3D" id="3.40.1440.60">
    <property type="entry name" value="PriA, 3(prime) DNA-binding domain"/>
    <property type="match status" value="1"/>
</dbReference>
<dbReference type="SMART" id="SM00490">
    <property type="entry name" value="HELICc"/>
    <property type="match status" value="1"/>
</dbReference>
<keyword evidence="5 12" id="KW-0378">Hydrolase</keyword>
<feature type="binding site" evidence="12">
    <location>
        <position position="566"/>
    </location>
    <ligand>
        <name>Zn(2+)</name>
        <dbReference type="ChEBI" id="CHEBI:29105"/>
        <label>1</label>
    </ligand>
</feature>
<evidence type="ECO:0000256" key="1">
    <source>
        <dbReference type="ARBA" id="ARBA00022515"/>
    </source>
</evidence>
<dbReference type="InterPro" id="IPR014001">
    <property type="entry name" value="Helicase_ATP-bd"/>
</dbReference>
<evidence type="ECO:0000256" key="10">
    <source>
        <dbReference type="ARBA" id="ARBA00023235"/>
    </source>
</evidence>
<dbReference type="PROSITE" id="PS51194">
    <property type="entry name" value="HELICASE_CTER"/>
    <property type="match status" value="1"/>
</dbReference>
<dbReference type="Pfam" id="PF00271">
    <property type="entry name" value="Helicase_C"/>
    <property type="match status" value="1"/>
</dbReference>
<evidence type="ECO:0000256" key="3">
    <source>
        <dbReference type="ARBA" id="ARBA00022723"/>
    </source>
</evidence>
<organism evidence="15">
    <name type="scientific">uncultured Paludibacter sp</name>
    <dbReference type="NCBI Taxonomy" id="497635"/>
    <lineage>
        <taxon>Bacteria</taxon>
        <taxon>Pseudomonadati</taxon>
        <taxon>Bacteroidota</taxon>
        <taxon>Bacteroidia</taxon>
        <taxon>Bacteroidales</taxon>
        <taxon>Paludibacteraceae</taxon>
        <taxon>Paludibacter</taxon>
        <taxon>environmental samples</taxon>
    </lineage>
</organism>
<keyword evidence="7 12" id="KW-0862">Zinc</keyword>
<comment type="cofactor">
    <cofactor evidence="12">
        <name>Zn(2+)</name>
        <dbReference type="ChEBI" id="CHEBI:29105"/>
    </cofactor>
    <text evidence="12">Binds 2 zinc ions per subunit.</text>
</comment>
<evidence type="ECO:0000313" key="15">
    <source>
        <dbReference type="EMBL" id="VBB46478.1"/>
    </source>
</evidence>
<dbReference type="GO" id="GO:0006302">
    <property type="term" value="P:double-strand break repair"/>
    <property type="evidence" value="ECO:0007669"/>
    <property type="project" value="InterPro"/>
</dbReference>
<dbReference type="GO" id="GO:0008270">
    <property type="term" value="F:zinc ion binding"/>
    <property type="evidence" value="ECO:0007669"/>
    <property type="project" value="UniProtKB-UniRule"/>
</dbReference>
<dbReference type="GO" id="GO:0003677">
    <property type="term" value="F:DNA binding"/>
    <property type="evidence" value="ECO:0007669"/>
    <property type="project" value="UniProtKB-UniRule"/>
</dbReference>
<dbReference type="InterPro" id="IPR042115">
    <property type="entry name" value="PriA_3primeBD_sf"/>
</dbReference>
<dbReference type="GO" id="GO:0043138">
    <property type="term" value="F:3'-5' DNA helicase activity"/>
    <property type="evidence" value="ECO:0007669"/>
    <property type="project" value="UniProtKB-EC"/>
</dbReference>
<feature type="domain" description="Helicase ATP-binding" evidence="13">
    <location>
        <begin position="295"/>
        <end position="463"/>
    </location>
</feature>
<dbReference type="GO" id="GO:1990077">
    <property type="term" value="C:primosome complex"/>
    <property type="evidence" value="ECO:0007669"/>
    <property type="project" value="UniProtKB-UniRule"/>
</dbReference>
<dbReference type="HAMAP" id="MF_00983">
    <property type="entry name" value="PriA"/>
    <property type="match status" value="1"/>
</dbReference>
<dbReference type="EC" id="5.6.2.4" evidence="12"/>
<dbReference type="PANTHER" id="PTHR30580:SF0">
    <property type="entry name" value="PRIMOSOMAL PROTEIN N"/>
    <property type="match status" value="1"/>
</dbReference>
<dbReference type="FunFam" id="3.40.1440.60:FF:000001">
    <property type="entry name" value="Primosomal protein N"/>
    <property type="match status" value="1"/>
</dbReference>
<keyword evidence="2 12" id="KW-0235">DNA replication</keyword>
<dbReference type="InterPro" id="IPR027417">
    <property type="entry name" value="P-loop_NTPase"/>
</dbReference>
<dbReference type="Pfam" id="PF00270">
    <property type="entry name" value="DEAD"/>
    <property type="match status" value="1"/>
</dbReference>
<dbReference type="GO" id="GO:0006310">
    <property type="term" value="P:DNA recombination"/>
    <property type="evidence" value="ECO:0007669"/>
    <property type="project" value="InterPro"/>
</dbReference>
<dbReference type="GO" id="GO:0016787">
    <property type="term" value="F:hydrolase activity"/>
    <property type="evidence" value="ECO:0007669"/>
    <property type="project" value="UniProtKB-KW"/>
</dbReference>
<keyword evidence="9 12" id="KW-0238">DNA-binding</keyword>
<keyword evidence="1 12" id="KW-0639">Primosome</keyword>
<evidence type="ECO:0000256" key="6">
    <source>
        <dbReference type="ARBA" id="ARBA00022806"/>
    </source>
</evidence>
<dbReference type="SUPFAM" id="SSF52540">
    <property type="entry name" value="P-loop containing nucleoside triphosphate hydrolases"/>
    <property type="match status" value="2"/>
</dbReference>
<keyword evidence="4 12" id="KW-0547">Nucleotide-binding</keyword>
<keyword evidence="8 12" id="KW-0067">ATP-binding</keyword>
<dbReference type="InterPro" id="IPR040498">
    <property type="entry name" value="PriA_CRR"/>
</dbReference>
<dbReference type="Pfam" id="PF18074">
    <property type="entry name" value="PriA_C"/>
    <property type="match status" value="1"/>
</dbReference>
<dbReference type="Pfam" id="PF17764">
    <property type="entry name" value="PriA_3primeBD"/>
    <property type="match status" value="1"/>
</dbReference>
<evidence type="ECO:0000259" key="13">
    <source>
        <dbReference type="PROSITE" id="PS51192"/>
    </source>
</evidence>
<evidence type="ECO:0000256" key="2">
    <source>
        <dbReference type="ARBA" id="ARBA00022705"/>
    </source>
</evidence>
<evidence type="ECO:0000256" key="4">
    <source>
        <dbReference type="ARBA" id="ARBA00022741"/>
    </source>
</evidence>
<dbReference type="PROSITE" id="PS51192">
    <property type="entry name" value="HELICASE_ATP_BIND_1"/>
    <property type="match status" value="1"/>
</dbReference>
<feature type="binding site" evidence="12">
    <location>
        <position position="529"/>
    </location>
    <ligand>
        <name>Zn(2+)</name>
        <dbReference type="ChEBI" id="CHEBI:29105"/>
        <label>1</label>
    </ligand>
</feature>
<feature type="binding site" evidence="12">
    <location>
        <position position="569"/>
    </location>
    <ligand>
        <name>Zn(2+)</name>
        <dbReference type="ChEBI" id="CHEBI:29105"/>
        <label>1</label>
    </ligand>
</feature>
<dbReference type="InterPro" id="IPR005259">
    <property type="entry name" value="PriA"/>
</dbReference>
<comment type="catalytic activity">
    <reaction evidence="11 12">
        <text>ATP + H2O = ADP + phosphate + H(+)</text>
        <dbReference type="Rhea" id="RHEA:13065"/>
        <dbReference type="ChEBI" id="CHEBI:15377"/>
        <dbReference type="ChEBI" id="CHEBI:15378"/>
        <dbReference type="ChEBI" id="CHEBI:30616"/>
        <dbReference type="ChEBI" id="CHEBI:43474"/>
        <dbReference type="ChEBI" id="CHEBI:456216"/>
        <dbReference type="EC" id="5.6.2.4"/>
    </reaction>
</comment>
<sequence>MLFIDVILPLPLGNTFTYAVPDEQEENVQIGMRVVVPFGKKKMYTAIVSLIHSHPPTLLYEPKEIICLLDKEPILRYPQLKFWQWISSYYQAYLGDVYQAAIPAGLKLESETQVRINSDFEGDTTLSEKETRILDALSDGKIQSVNELEKNTGINNSLPYLRTLLEKGAVEISEELTEKYRPKTETYVRLTEFAEKENNLRKIFDELAKTPKRLDLLMKFIDLSKCLNPTLKQEVSKKELLEKSGASLSVFQGLVEKNILESYQKEIGRLDFSHTQTKEVFALNEFQQQALSEIHRQFQEKPVVLLHGVTSSGKTEIYIHLIKKALEEKKQVLYLVPEIALTTQLTSRLKRIFGNKLGVYHSKFSDAERVEIWENILQNKGYEVIIGVRSSIFLPFRQLGLIIVDEEHETSYKQFDPSPRYHARNAAIVLASMHNAKTLLGTATPAIETYYNAKTGKYGYVLLEQRFQELELPEILVVNTKEAYHKKEMTGYFSETLLEKTRKALERKEQILLFQNRRGYAPFLECKSCSYIPKCKNCDVSLTVHKYLNKLTCHYCGYTENIPQICPVCHTPNLENRGFGTEKIEDEIKEIFPAVKVARMDTDTTRNKKAHDKIITEFEQGKIDILVGTQMISKGLDFERVSLVGILNADNMLNFPDFRAHERAYQLMTQVSGRSGRKNKRGTVVLQTSNPQHLIVTQVINNDFEGMFKTELIERKQFKYPPFVRLIEITLRHKDVQVLNNASETLAIQMRKLFGSRVLGPNVPPVTRIQNLYIKNILLKLETEISSEQSKNILQQIINEILSRKEFKSVRISLDVDPM</sequence>
<feature type="binding site" evidence="12">
    <location>
        <position position="556"/>
    </location>
    <ligand>
        <name>Zn(2+)</name>
        <dbReference type="ChEBI" id="CHEBI:29105"/>
        <label>2</label>
    </ligand>
</feature>
<dbReference type="CDD" id="cd17929">
    <property type="entry name" value="DEXHc_priA"/>
    <property type="match status" value="1"/>
</dbReference>
<keyword evidence="10 12" id="KW-0413">Isomerase</keyword>
<accession>A0A653AEK5</accession>
<protein>
    <recommendedName>
        <fullName evidence="12">Replication restart protein PriA</fullName>
    </recommendedName>
    <alternativeName>
        <fullName evidence="12">ATP-dependent DNA helicase PriA</fullName>
        <ecNumber evidence="12">5.6.2.4</ecNumber>
    </alternativeName>
    <alternativeName>
        <fullName evidence="12">DNA 3'-5' helicase PriA</fullName>
    </alternativeName>
</protein>
<comment type="similarity">
    <text evidence="12">Belongs to the helicase family. PriA subfamily.</text>
</comment>
<gene>
    <name evidence="12" type="primary">priA</name>
    <name evidence="15" type="ORF">TRIP_D390089</name>
</gene>
<reference evidence="15" key="1">
    <citation type="submission" date="2018-07" db="EMBL/GenBank/DDBJ databases">
        <authorList>
            <consortium name="Genoscope - CEA"/>
            <person name="William W."/>
        </authorList>
    </citation>
    <scope>NUCLEOTIDE SEQUENCE</scope>
    <source>
        <strain evidence="15">IK1</strain>
    </source>
</reference>
<dbReference type="Gene3D" id="3.40.50.300">
    <property type="entry name" value="P-loop containing nucleotide triphosphate hydrolases"/>
    <property type="match status" value="2"/>
</dbReference>
<evidence type="ECO:0000256" key="7">
    <source>
        <dbReference type="ARBA" id="ARBA00022833"/>
    </source>
</evidence>
<dbReference type="Pfam" id="PF18319">
    <property type="entry name" value="Zn_ribbon_PriA"/>
    <property type="match status" value="1"/>
</dbReference>
<dbReference type="SMART" id="SM00487">
    <property type="entry name" value="DEXDc"/>
    <property type="match status" value="1"/>
</dbReference>
<comment type="function">
    <text evidence="12">Initiates the restart of stalled replication forks, which reloads the replicative helicase on sites other than the origin of replication. Recognizes and binds to abandoned replication forks and remodels them to uncover a helicase loading site. Promotes assembly of the primosome at these replication forks.</text>
</comment>
<evidence type="ECO:0000256" key="11">
    <source>
        <dbReference type="ARBA" id="ARBA00048988"/>
    </source>
</evidence>
<comment type="subunit">
    <text evidence="12">Component of the replication restart primosome.</text>
</comment>